<dbReference type="SUPFAM" id="SSF141868">
    <property type="entry name" value="EAL domain-like"/>
    <property type="match status" value="1"/>
</dbReference>
<reference evidence="3" key="1">
    <citation type="submission" date="2024-06" db="EMBL/GenBank/DDBJ databases">
        <title>Caulobacter inopinatus, sp. nov.</title>
        <authorList>
            <person name="Donachie S.P."/>
        </authorList>
    </citation>
    <scope>NUCLEOTIDE SEQUENCE</scope>
    <source>
        <strain evidence="3">73W</strain>
    </source>
</reference>
<name>A0AB39KW98_9CAUL</name>
<accession>A0AB39KW98</accession>
<dbReference type="RefSeq" id="WP_369061697.1">
    <property type="nucleotide sequence ID" value="NZ_CP158375.1"/>
</dbReference>
<dbReference type="EMBL" id="CP158375">
    <property type="protein sequence ID" value="XDO98069.1"/>
    <property type="molecule type" value="Genomic_DNA"/>
</dbReference>
<evidence type="ECO:0000259" key="2">
    <source>
        <dbReference type="Pfam" id="PF00563"/>
    </source>
</evidence>
<evidence type="ECO:0000313" key="3">
    <source>
        <dbReference type="EMBL" id="XDO98069.1"/>
    </source>
</evidence>
<dbReference type="Gene3D" id="3.20.20.450">
    <property type="entry name" value="EAL domain"/>
    <property type="match status" value="1"/>
</dbReference>
<feature type="domain" description="EAL" evidence="2">
    <location>
        <begin position="148"/>
        <end position="363"/>
    </location>
</feature>
<protein>
    <submittedName>
        <fullName evidence="3">EAL domain-containing protein</fullName>
    </submittedName>
</protein>
<feature type="region of interest" description="Disordered" evidence="1">
    <location>
        <begin position="1"/>
        <end position="21"/>
    </location>
</feature>
<organism evidence="3">
    <name type="scientific">Caulobacter sp. 73W</name>
    <dbReference type="NCBI Taxonomy" id="3161137"/>
    <lineage>
        <taxon>Bacteria</taxon>
        <taxon>Pseudomonadati</taxon>
        <taxon>Pseudomonadota</taxon>
        <taxon>Alphaproteobacteria</taxon>
        <taxon>Caulobacterales</taxon>
        <taxon>Caulobacteraceae</taxon>
        <taxon>Caulobacter</taxon>
    </lineage>
</organism>
<dbReference type="InterPro" id="IPR035919">
    <property type="entry name" value="EAL_sf"/>
</dbReference>
<sequence length="400" mass="43085">MARRANSVVGFPRSRKAAPPAGEPQAFFLRITNLGDISAAFGESGLVRVLWAAWSRVGAIPWARLAQGAMEVDGVLFRLATLDPDPGPAWREDVLRAVCAEPVEVGDVLVMPAAEILDAHYLQTAVMPARTRKAPGEVWLKDMAAAAAVHAAVAQERLEFRFQTVRSADGATTLYEPWTVLVADGEDRRTDLETFRPGIESLGLSRYIDWRLTRHAIAFLRRVPELKLGCPLSAASARLDDWWVSILTDLAADPDLAKRLVLEVRPIPREMVEEAQIFIEAVQGLGVRCALQGVGVEITLDQARRAGASIVKLETPSAEGPAETLRAFVDAAQTVTPNVIIPGGGDRAVAARARAAGAPWIEGPADPRRDAKAAARAAGTSLEGLYARWMAVRSDESQAG</sequence>
<proteinExistence type="predicted"/>
<gene>
    <name evidence="3" type="ORF">ABOZ73_06545</name>
</gene>
<dbReference type="Pfam" id="PF00563">
    <property type="entry name" value="EAL"/>
    <property type="match status" value="1"/>
</dbReference>
<dbReference type="AlphaFoldDB" id="A0AB39KW98"/>
<evidence type="ECO:0000256" key="1">
    <source>
        <dbReference type="SAM" id="MobiDB-lite"/>
    </source>
</evidence>
<dbReference type="InterPro" id="IPR001633">
    <property type="entry name" value="EAL_dom"/>
</dbReference>